<proteinExistence type="predicted"/>
<name>A0ABD0M1Q9_9CAEN</name>
<evidence type="ECO:0000313" key="3">
    <source>
        <dbReference type="Proteomes" id="UP001519460"/>
    </source>
</evidence>
<sequence>AELARTLYTPLYLSSAPSPTTETAPSSTQSPLADPCRRPLPPTRTSSVISRHVDPAPEEHTPVDASSGPLVTERVQREVLGTVSESETKKCCELPSCGTKRRARNNAVQVSAAEDSTMKIAGAGQGTASGNGKVCSTAGNAASRPEGGQSAHLQAEDRHRTDSVQDRGAVGGVPDSVRNPCSEEYSAKPLQRERYRVAGAERHTAARTDSPLMLENEHHHEQLLLGVHGNEHYLEGETERPLLQHASRSLVGGNLHCREESDEEDSPRESSSYVRVRRWTWAEGGPRVVSDLEAAIFVLRTPWDDNDNLQAFVQGQIPLEDARGFDRHNTGQHHAVSESGAVARPPCCDVLAYASSLQSSSSEPGVQRMRRCSETGELVRETAVQRNSSDEHTYGACSIAEMNSRLDACFQHTMPADGKRDNASVVDKTRRKATSFSLSRQPAVVGAQPRASSPAQAMTFTTNLLHRATSTRSDQRGTADSNQRLLQQKGRDSLGRESLPKREHRDCHRHTRENEDCYFASLGEAAQHGVQTISRNGQAGNGKEQPAKTNNQSLPSASSSVTTDCQGAEGGAPPFVPAEAGAAVCRSGGAIPKSYKQVNAEACPVREERVADIPEDDSDSDETPSCSCSEKGYDTSFDVSGDPESPREWEMYPDPVYLPPPDVQLPHGADVVSVVAGNLEILPDCEYSPDMDTYYAFRRDTRTNSGTIPMSSPKRSKVSGVKWWGLRS</sequence>
<organism evidence="2 3">
    <name type="scientific">Batillaria attramentaria</name>
    <dbReference type="NCBI Taxonomy" id="370345"/>
    <lineage>
        <taxon>Eukaryota</taxon>
        <taxon>Metazoa</taxon>
        <taxon>Spiralia</taxon>
        <taxon>Lophotrochozoa</taxon>
        <taxon>Mollusca</taxon>
        <taxon>Gastropoda</taxon>
        <taxon>Caenogastropoda</taxon>
        <taxon>Sorbeoconcha</taxon>
        <taxon>Cerithioidea</taxon>
        <taxon>Batillariidae</taxon>
        <taxon>Batillaria</taxon>
    </lineage>
</organism>
<feature type="compositionally biased region" description="Polar residues" evidence="1">
    <location>
        <begin position="468"/>
        <end position="486"/>
    </location>
</feature>
<evidence type="ECO:0000256" key="1">
    <source>
        <dbReference type="SAM" id="MobiDB-lite"/>
    </source>
</evidence>
<feature type="region of interest" description="Disordered" evidence="1">
    <location>
        <begin position="123"/>
        <end position="182"/>
    </location>
</feature>
<reference evidence="2 3" key="1">
    <citation type="journal article" date="2023" name="Sci. Data">
        <title>Genome assembly of the Korean intertidal mud-creeper Batillaria attramentaria.</title>
        <authorList>
            <person name="Patra A.K."/>
            <person name="Ho P.T."/>
            <person name="Jun S."/>
            <person name="Lee S.J."/>
            <person name="Kim Y."/>
            <person name="Won Y.J."/>
        </authorList>
    </citation>
    <scope>NUCLEOTIDE SEQUENCE [LARGE SCALE GENOMIC DNA]</scope>
    <source>
        <strain evidence="2">Wonlab-2016</strain>
    </source>
</reference>
<protein>
    <submittedName>
        <fullName evidence="2">Uncharacterized protein</fullName>
    </submittedName>
</protein>
<dbReference type="EMBL" id="JACVVK020000011">
    <property type="protein sequence ID" value="KAK7505333.1"/>
    <property type="molecule type" value="Genomic_DNA"/>
</dbReference>
<feature type="non-terminal residue" evidence="2">
    <location>
        <position position="1"/>
    </location>
</feature>
<feature type="compositionally biased region" description="Basic and acidic residues" evidence="1">
    <location>
        <begin position="489"/>
        <end position="506"/>
    </location>
</feature>
<feature type="compositionally biased region" description="Low complexity" evidence="1">
    <location>
        <begin position="14"/>
        <end position="31"/>
    </location>
</feature>
<keyword evidence="3" id="KW-1185">Reference proteome</keyword>
<feature type="compositionally biased region" description="Polar residues" evidence="1">
    <location>
        <begin position="547"/>
        <end position="565"/>
    </location>
</feature>
<dbReference type="AlphaFoldDB" id="A0ABD0M1Q9"/>
<feature type="compositionally biased region" description="Basic and acidic residues" evidence="1">
    <location>
        <begin position="51"/>
        <end position="62"/>
    </location>
</feature>
<feature type="region of interest" description="Disordered" evidence="1">
    <location>
        <begin position="534"/>
        <end position="572"/>
    </location>
</feature>
<dbReference type="Proteomes" id="UP001519460">
    <property type="component" value="Unassembled WGS sequence"/>
</dbReference>
<feature type="region of interest" description="Disordered" evidence="1">
    <location>
        <begin position="1"/>
        <end position="70"/>
    </location>
</feature>
<feature type="region of interest" description="Disordered" evidence="1">
    <location>
        <begin position="468"/>
        <end position="509"/>
    </location>
</feature>
<gene>
    <name evidence="2" type="ORF">BaRGS_00003495</name>
</gene>
<feature type="region of interest" description="Disordered" evidence="1">
    <location>
        <begin position="431"/>
        <end position="455"/>
    </location>
</feature>
<feature type="compositionally biased region" description="Basic and acidic residues" evidence="1">
    <location>
        <begin position="154"/>
        <end position="165"/>
    </location>
</feature>
<evidence type="ECO:0000313" key="2">
    <source>
        <dbReference type="EMBL" id="KAK7505333.1"/>
    </source>
</evidence>
<feature type="region of interest" description="Disordered" evidence="1">
    <location>
        <begin position="610"/>
        <end position="646"/>
    </location>
</feature>
<feature type="compositionally biased region" description="Acidic residues" evidence="1">
    <location>
        <begin position="613"/>
        <end position="622"/>
    </location>
</feature>
<accession>A0ABD0M1Q9</accession>
<comment type="caution">
    <text evidence="2">The sequence shown here is derived from an EMBL/GenBank/DDBJ whole genome shotgun (WGS) entry which is preliminary data.</text>
</comment>